<keyword evidence="1" id="KW-0436">Ligase</keyword>
<dbReference type="Pfam" id="PF03099">
    <property type="entry name" value="BPL_LplA_LipB"/>
    <property type="match status" value="1"/>
</dbReference>
<evidence type="ECO:0000256" key="1">
    <source>
        <dbReference type="ARBA" id="ARBA00022598"/>
    </source>
</evidence>
<accession>A0A3B0Y2J5</accession>
<dbReference type="InterPro" id="IPR004408">
    <property type="entry name" value="Biotin_CoA_COase_ligase"/>
</dbReference>
<dbReference type="NCBIfam" id="TIGR00121">
    <property type="entry name" value="birA_ligase"/>
    <property type="match status" value="1"/>
</dbReference>
<evidence type="ECO:0000259" key="2">
    <source>
        <dbReference type="PROSITE" id="PS51733"/>
    </source>
</evidence>
<dbReference type="PANTHER" id="PTHR12835:SF5">
    <property type="entry name" value="BIOTIN--PROTEIN LIGASE"/>
    <property type="match status" value="1"/>
</dbReference>
<dbReference type="GO" id="GO:0004077">
    <property type="term" value="F:biotin--[biotin carboxyl-carrier protein] ligase activity"/>
    <property type="evidence" value="ECO:0007669"/>
    <property type="project" value="InterPro"/>
</dbReference>
<dbReference type="AlphaFoldDB" id="A0A3B0Y2J5"/>
<reference evidence="3" key="1">
    <citation type="submission" date="2018-06" db="EMBL/GenBank/DDBJ databases">
        <authorList>
            <person name="Zhirakovskaya E."/>
        </authorList>
    </citation>
    <scope>NUCLEOTIDE SEQUENCE</scope>
</reference>
<sequence>MADEVLEKSRLDIGVIRGALSANILKLISRLDILECVESTNDFVLALAEEGSHDYMFCIANKQNSGRGRNGKVWQSPADSNIYMTMGSRFESASISELGGLSLACGVAVARVLEKTGLAPQVKWPNDILLEGRKIAGILVETRIRSEHIFVVIGIGLNVNMPAYSAEKINQPWVDLYGASSTVIDVMERNALIAKLIDALIKCCTEYKQSFFDTFAGDWKRFDALSGRYVVVESETGETQARVLGITGDYALQVEIEGKEKRLYAADVKLKIDNNVNN</sequence>
<dbReference type="Gene3D" id="3.30.930.10">
    <property type="entry name" value="Bira Bifunctional Protein, Domain 2"/>
    <property type="match status" value="1"/>
</dbReference>
<dbReference type="InterPro" id="IPR045864">
    <property type="entry name" value="aa-tRNA-synth_II/BPL/LPL"/>
</dbReference>
<organism evidence="3">
    <name type="scientific">hydrothermal vent metagenome</name>
    <dbReference type="NCBI Taxonomy" id="652676"/>
    <lineage>
        <taxon>unclassified sequences</taxon>
        <taxon>metagenomes</taxon>
        <taxon>ecological metagenomes</taxon>
    </lineage>
</organism>
<dbReference type="EMBL" id="UOFI01000127">
    <property type="protein sequence ID" value="VAW68359.1"/>
    <property type="molecule type" value="Genomic_DNA"/>
</dbReference>
<dbReference type="SUPFAM" id="SSF55681">
    <property type="entry name" value="Class II aaRS and biotin synthetases"/>
    <property type="match status" value="1"/>
</dbReference>
<evidence type="ECO:0000313" key="3">
    <source>
        <dbReference type="EMBL" id="VAW68359.1"/>
    </source>
</evidence>
<dbReference type="GO" id="GO:0005737">
    <property type="term" value="C:cytoplasm"/>
    <property type="evidence" value="ECO:0007669"/>
    <property type="project" value="TreeGrafter"/>
</dbReference>
<dbReference type="PANTHER" id="PTHR12835">
    <property type="entry name" value="BIOTIN PROTEIN LIGASE"/>
    <property type="match status" value="1"/>
</dbReference>
<protein>
    <recommendedName>
        <fullName evidence="2">BPL/LPL catalytic domain-containing protein</fullName>
    </recommendedName>
</protein>
<dbReference type="PROSITE" id="PS51733">
    <property type="entry name" value="BPL_LPL_CATALYTIC"/>
    <property type="match status" value="1"/>
</dbReference>
<gene>
    <name evidence="3" type="ORF">MNBD_GAMMA09-1742</name>
</gene>
<proteinExistence type="predicted"/>
<feature type="domain" description="BPL/LPL catalytic" evidence="2">
    <location>
        <begin position="28"/>
        <end position="208"/>
    </location>
</feature>
<dbReference type="InterPro" id="IPR004143">
    <property type="entry name" value="BPL_LPL_catalytic"/>
</dbReference>
<dbReference type="CDD" id="cd16442">
    <property type="entry name" value="BPL"/>
    <property type="match status" value="1"/>
</dbReference>
<name>A0A3B0Y2J5_9ZZZZ</name>